<evidence type="ECO:0000256" key="2">
    <source>
        <dbReference type="PIRSR" id="PIRSR011396-2"/>
    </source>
</evidence>
<sequence>MNDTGPGEPLRKITIVGGGTAGWMTAAVLSRWLSQVEIKLIESDAIGTIGVGEATIPHIRNYFALADIDVAKMIDAAKATFKLGIQFVDWGAPGETYFHGFGRIGRDMLWLHTHQLWLAARERAPGSVKDFDRYSISAQAALRNRFMFPDPRDRTSPLADYEYAYQFDASLFARLLREESEARGVERIEGRIVEVRRNSETGFVEQLRLEDGREVDGELFVDCSGMRALLIGEALGVGYDHWDRWLLCDRAMAVPCESVAPLTPYTRSTAKRAGWQWRIPLQHRIGNGYVYNSGMIGDDEVADALLASLDGTPTADPRPVRFAPGRRLKAWEKNVVAVGLSSGFLEPLESTSIHLIQTAIQRLLALFPARGLCAPDIDEYNRQSRDEYEDVRDFVIAHYKVTRRSGDPFWDHVRTMDVPDSLAERLELFRSSGRFFKHGAAELFAEESWVQVLIGQGFEARADPVTRFVGTEDLVHYLDDMAAVMSDVAGRMPEHAAFLSRLPASGAGRGASAGGPPKIDLGFEAARR</sequence>
<evidence type="ECO:0000313" key="3">
    <source>
        <dbReference type="EMBL" id="TFI57829.1"/>
    </source>
</evidence>
<feature type="binding site" evidence="2">
    <location>
        <begin position="18"/>
        <end position="21"/>
    </location>
    <ligand>
        <name>FAD</name>
        <dbReference type="ChEBI" id="CHEBI:57692"/>
    </ligand>
</feature>
<dbReference type="Pfam" id="PF04820">
    <property type="entry name" value="Trp_halogenase"/>
    <property type="match status" value="1"/>
</dbReference>
<dbReference type="PIRSF" id="PIRSF011396">
    <property type="entry name" value="Trp_halogenase"/>
    <property type="match status" value="1"/>
</dbReference>
<keyword evidence="4" id="KW-1185">Reference proteome</keyword>
<dbReference type="SUPFAM" id="SSF51905">
    <property type="entry name" value="FAD/NAD(P)-binding domain"/>
    <property type="match status" value="1"/>
</dbReference>
<proteinExistence type="predicted"/>
<name>A0A4Y8ZSR1_9SPHN</name>
<feature type="binding site" evidence="2">
    <location>
        <position position="340"/>
    </location>
    <ligand>
        <name>FAD</name>
        <dbReference type="ChEBI" id="CHEBI:57692"/>
    </ligand>
</feature>
<accession>A0A4Y8ZSR1</accession>
<keyword evidence="2" id="KW-0285">Flavoprotein</keyword>
<dbReference type="InterPro" id="IPR033856">
    <property type="entry name" value="Trp_halogen"/>
</dbReference>
<dbReference type="EMBL" id="SPDV01000023">
    <property type="protein sequence ID" value="TFI57829.1"/>
    <property type="molecule type" value="Genomic_DNA"/>
</dbReference>
<feature type="binding site" evidence="2">
    <location>
        <position position="353"/>
    </location>
    <ligand>
        <name>FAD</name>
        <dbReference type="ChEBI" id="CHEBI:57692"/>
    </ligand>
</feature>
<comment type="caution">
    <text evidence="3">The sequence shown here is derived from an EMBL/GenBank/DDBJ whole genome shotgun (WGS) entry which is preliminary data.</text>
</comment>
<protein>
    <submittedName>
        <fullName evidence="3">Tryptophan 7-halogenase</fullName>
    </submittedName>
</protein>
<evidence type="ECO:0000256" key="1">
    <source>
        <dbReference type="PIRSR" id="PIRSR011396-1"/>
    </source>
</evidence>
<keyword evidence="2" id="KW-0274">FAD</keyword>
<dbReference type="Gene3D" id="3.50.50.60">
    <property type="entry name" value="FAD/NAD(P)-binding domain"/>
    <property type="match status" value="1"/>
</dbReference>
<dbReference type="PANTHER" id="PTHR43747:SF4">
    <property type="entry name" value="FLAVIN-DEPENDENT TRYPTOPHAN HALOGENASE"/>
    <property type="match status" value="1"/>
</dbReference>
<dbReference type="AlphaFoldDB" id="A0A4Y8ZSR1"/>
<dbReference type="GO" id="GO:0000166">
    <property type="term" value="F:nucleotide binding"/>
    <property type="evidence" value="ECO:0007669"/>
    <property type="project" value="UniProtKB-KW"/>
</dbReference>
<gene>
    <name evidence="3" type="ORF">E2493_13085</name>
</gene>
<feature type="active site" evidence="1">
    <location>
        <position position="82"/>
    </location>
</feature>
<dbReference type="InterPro" id="IPR036188">
    <property type="entry name" value="FAD/NAD-bd_sf"/>
</dbReference>
<reference evidence="3 4" key="1">
    <citation type="submission" date="2019-03" db="EMBL/GenBank/DDBJ databases">
        <title>Genome sequence of Sphingomonas sp. 17J27-24.</title>
        <authorList>
            <person name="Kim M."/>
            <person name="Maeng S."/>
            <person name="Sathiyaraj S."/>
        </authorList>
    </citation>
    <scope>NUCLEOTIDE SEQUENCE [LARGE SCALE GENOMIC DNA]</scope>
    <source>
        <strain evidence="3 4">17J27-24</strain>
    </source>
</reference>
<dbReference type="InterPro" id="IPR050816">
    <property type="entry name" value="Flavin-dep_Halogenase_NPB"/>
</dbReference>
<evidence type="ECO:0000313" key="4">
    <source>
        <dbReference type="Proteomes" id="UP000298213"/>
    </source>
</evidence>
<dbReference type="RefSeq" id="WP_135087479.1">
    <property type="nucleotide sequence ID" value="NZ_SPDV01000023.1"/>
</dbReference>
<dbReference type="GO" id="GO:0004497">
    <property type="term" value="F:monooxygenase activity"/>
    <property type="evidence" value="ECO:0007669"/>
    <property type="project" value="InterPro"/>
</dbReference>
<dbReference type="OrthoDB" id="462203at2"/>
<dbReference type="Proteomes" id="UP000298213">
    <property type="component" value="Unassembled WGS sequence"/>
</dbReference>
<dbReference type="InterPro" id="IPR006905">
    <property type="entry name" value="Flavin_halogenase"/>
</dbReference>
<feature type="binding site" evidence="2">
    <location>
        <position position="349"/>
    </location>
    <ligand>
        <name>L-tryptophan</name>
        <dbReference type="ChEBI" id="CHEBI:57912"/>
    </ligand>
</feature>
<organism evidence="3 4">
    <name type="scientific">Sphingomonas parva</name>
    <dbReference type="NCBI Taxonomy" id="2555898"/>
    <lineage>
        <taxon>Bacteria</taxon>
        <taxon>Pseudomonadati</taxon>
        <taxon>Pseudomonadota</taxon>
        <taxon>Alphaproteobacteria</taxon>
        <taxon>Sphingomonadales</taxon>
        <taxon>Sphingomonadaceae</taxon>
        <taxon>Sphingomonas</taxon>
    </lineage>
</organism>
<dbReference type="PANTHER" id="PTHR43747">
    <property type="entry name" value="FAD-BINDING PROTEIN"/>
    <property type="match status" value="1"/>
</dbReference>
<keyword evidence="2" id="KW-0547">Nucleotide-binding</keyword>
<feature type="binding site" evidence="2">
    <location>
        <position position="82"/>
    </location>
    <ligand>
        <name>7-chloro-L-tryptophan</name>
        <dbReference type="ChEBI" id="CHEBI:58713"/>
    </ligand>
</feature>